<accession>A0A841GV71</accession>
<evidence type="ECO:0000313" key="2">
    <source>
        <dbReference type="Proteomes" id="UP000582837"/>
    </source>
</evidence>
<name>A0A841GV71_9BACT</name>
<gene>
    <name evidence="1" type="ORF">HNQ61_001123</name>
</gene>
<dbReference type="Proteomes" id="UP000582837">
    <property type="component" value="Unassembled WGS sequence"/>
</dbReference>
<evidence type="ECO:0000313" key="1">
    <source>
        <dbReference type="EMBL" id="MBB6069508.1"/>
    </source>
</evidence>
<keyword evidence="2" id="KW-1185">Reference proteome</keyword>
<dbReference type="RefSeq" id="WP_170037484.1">
    <property type="nucleotide sequence ID" value="NZ_JABDTL010000002.1"/>
</dbReference>
<dbReference type="AlphaFoldDB" id="A0A841GV71"/>
<comment type="caution">
    <text evidence="1">The sequence shown here is derived from an EMBL/GenBank/DDBJ whole genome shotgun (WGS) entry which is preliminary data.</text>
</comment>
<organism evidence="1 2">
    <name type="scientific">Longimicrobium terrae</name>
    <dbReference type="NCBI Taxonomy" id="1639882"/>
    <lineage>
        <taxon>Bacteria</taxon>
        <taxon>Pseudomonadati</taxon>
        <taxon>Gemmatimonadota</taxon>
        <taxon>Longimicrobiia</taxon>
        <taxon>Longimicrobiales</taxon>
        <taxon>Longimicrobiaceae</taxon>
        <taxon>Longimicrobium</taxon>
    </lineage>
</organism>
<dbReference type="EMBL" id="JACHIA010000002">
    <property type="protein sequence ID" value="MBB6069508.1"/>
    <property type="molecule type" value="Genomic_DNA"/>
</dbReference>
<proteinExistence type="predicted"/>
<protein>
    <submittedName>
        <fullName evidence="1">Uncharacterized protein</fullName>
    </submittedName>
</protein>
<sequence length="56" mass="6244">MKKLRLTADELRVDSFPTAQVVDENEGTVHAHEISKNPTYCYEMMCPPASTKVCTG</sequence>
<reference evidence="1 2" key="1">
    <citation type="submission" date="2020-08" db="EMBL/GenBank/DDBJ databases">
        <title>Genomic Encyclopedia of Type Strains, Phase IV (KMG-IV): sequencing the most valuable type-strain genomes for metagenomic binning, comparative biology and taxonomic classification.</title>
        <authorList>
            <person name="Goeker M."/>
        </authorList>
    </citation>
    <scope>NUCLEOTIDE SEQUENCE [LARGE SCALE GENOMIC DNA]</scope>
    <source>
        <strain evidence="1 2">DSM 29007</strain>
    </source>
</reference>